<dbReference type="GO" id="GO:0004803">
    <property type="term" value="F:transposase activity"/>
    <property type="evidence" value="ECO:0007669"/>
    <property type="project" value="InterPro"/>
</dbReference>
<reference evidence="4 5" key="1">
    <citation type="journal article" date="2016" name="Sci. Rep.">
        <title>Metabolic traits of an uncultured archaeal lineage -MSBL1- from brine pools of the Red Sea.</title>
        <authorList>
            <person name="Mwirichia R."/>
            <person name="Alam I."/>
            <person name="Rashid M."/>
            <person name="Vinu M."/>
            <person name="Ba-Alawi W."/>
            <person name="Anthony Kamau A."/>
            <person name="Kamanda Ngugi D."/>
            <person name="Goker M."/>
            <person name="Klenk H.P."/>
            <person name="Bajic V."/>
            <person name="Stingl U."/>
        </authorList>
    </citation>
    <scope>NUCLEOTIDE SEQUENCE [LARGE SCALE GENOMIC DNA]</scope>
    <source>
        <strain evidence="4">SCGC-AAA259E19</strain>
    </source>
</reference>
<dbReference type="PANTHER" id="PTHR33055">
    <property type="entry name" value="TRANSPOSASE FOR INSERTION SEQUENCE ELEMENT IS1111A"/>
    <property type="match status" value="1"/>
</dbReference>
<evidence type="ECO:0000256" key="1">
    <source>
        <dbReference type="SAM" id="Coils"/>
    </source>
</evidence>
<dbReference type="Proteomes" id="UP000070284">
    <property type="component" value="Unassembled WGS sequence"/>
</dbReference>
<dbReference type="InterPro" id="IPR002525">
    <property type="entry name" value="Transp_IS110-like_N"/>
</dbReference>
<evidence type="ECO:0000259" key="2">
    <source>
        <dbReference type="Pfam" id="PF01548"/>
    </source>
</evidence>
<dbReference type="EMBL" id="LHXO01000129">
    <property type="protein sequence ID" value="KXA92929.1"/>
    <property type="molecule type" value="Genomic_DNA"/>
</dbReference>
<dbReference type="GO" id="GO:0006313">
    <property type="term" value="P:DNA transposition"/>
    <property type="evidence" value="ECO:0007669"/>
    <property type="project" value="InterPro"/>
</dbReference>
<keyword evidence="1" id="KW-0175">Coiled coil</keyword>
<accession>A0A133UFI1</accession>
<feature type="coiled-coil region" evidence="1">
    <location>
        <begin position="174"/>
        <end position="201"/>
    </location>
</feature>
<dbReference type="AlphaFoldDB" id="A0A133UFI1"/>
<protein>
    <submittedName>
        <fullName evidence="4">Uncharacterized protein</fullName>
    </submittedName>
</protein>
<dbReference type="Pfam" id="PF02371">
    <property type="entry name" value="Transposase_20"/>
    <property type="match status" value="1"/>
</dbReference>
<evidence type="ECO:0000313" key="4">
    <source>
        <dbReference type="EMBL" id="KXA92929.1"/>
    </source>
</evidence>
<dbReference type="PANTHER" id="PTHR33055:SF13">
    <property type="entry name" value="TRANSPOSASE"/>
    <property type="match status" value="1"/>
</dbReference>
<dbReference type="InterPro" id="IPR047650">
    <property type="entry name" value="Transpos_IS110"/>
</dbReference>
<feature type="domain" description="Transposase IS110-like N-terminal" evidence="2">
    <location>
        <begin position="5"/>
        <end position="146"/>
    </location>
</feature>
<sequence length="336" mass="38292">MNNHIGIDVHQKKCHATVQDEDGMTVRQGYFQNSPSGFEDFFDGIGTGKTAIEATDAWQPVYDWLAERGFDVKLAHPHKTRIIAEVKIKTDCRDSEALADLVRADLIPEVYVPCDDMRELRGIAKQRGKLVQEKSKFKNRIKAQLRRRGIEYSGRSLWTKKGRLWLRDLEIDAVNDFLEVLKTLNERISELEGEIEGIAGDMEESQILMTIPGVSYYTALTIIAEIATIERFPSPGHLCSYAGFVPSVKQSGSKEVHGSIQGGRPLLRWILYQATHNHILNAPNSHVTKFYKRLKQKKPKKLAKTAAARKLTTVIYWMLKLKEEFHPEGYDPRTSR</sequence>
<organism evidence="4 5">
    <name type="scientific">candidate division MSBL1 archaeon SCGC-AAA259E19</name>
    <dbReference type="NCBI Taxonomy" id="1698264"/>
    <lineage>
        <taxon>Archaea</taxon>
        <taxon>Methanobacteriati</taxon>
        <taxon>Methanobacteriota</taxon>
        <taxon>candidate division MSBL1</taxon>
    </lineage>
</organism>
<dbReference type="NCBIfam" id="NF033542">
    <property type="entry name" value="transpos_IS110"/>
    <property type="match status" value="1"/>
</dbReference>
<dbReference type="Pfam" id="PF01548">
    <property type="entry name" value="DEDD_Tnp_IS110"/>
    <property type="match status" value="1"/>
</dbReference>
<name>A0A133UFI1_9EURY</name>
<evidence type="ECO:0000259" key="3">
    <source>
        <dbReference type="Pfam" id="PF02371"/>
    </source>
</evidence>
<feature type="domain" description="Transposase IS116/IS110/IS902 C-terminal" evidence="3">
    <location>
        <begin position="206"/>
        <end position="291"/>
    </location>
</feature>
<keyword evidence="5" id="KW-1185">Reference proteome</keyword>
<evidence type="ECO:0000313" key="5">
    <source>
        <dbReference type="Proteomes" id="UP000070284"/>
    </source>
</evidence>
<proteinExistence type="predicted"/>
<dbReference type="InterPro" id="IPR003346">
    <property type="entry name" value="Transposase_20"/>
</dbReference>
<comment type="caution">
    <text evidence="4">The sequence shown here is derived from an EMBL/GenBank/DDBJ whole genome shotgun (WGS) entry which is preliminary data.</text>
</comment>
<gene>
    <name evidence="4" type="ORF">AKJ65_06880</name>
</gene>
<dbReference type="GO" id="GO:0003677">
    <property type="term" value="F:DNA binding"/>
    <property type="evidence" value="ECO:0007669"/>
    <property type="project" value="InterPro"/>
</dbReference>